<feature type="transmembrane region" description="Helical" evidence="1">
    <location>
        <begin position="133"/>
        <end position="152"/>
    </location>
</feature>
<keyword evidence="1" id="KW-1133">Transmembrane helix</keyword>
<evidence type="ECO:0000313" key="3">
    <source>
        <dbReference type="EMBL" id="SEV87137.1"/>
    </source>
</evidence>
<keyword evidence="3" id="KW-0012">Acyltransferase</keyword>
<dbReference type="AlphaFoldDB" id="A0A1I0MFE2"/>
<keyword evidence="3" id="KW-0808">Transferase</keyword>
<feature type="domain" description="Acyltransferase 3" evidence="2">
    <location>
        <begin position="30"/>
        <end position="317"/>
    </location>
</feature>
<feature type="transmembrane region" description="Helical" evidence="1">
    <location>
        <begin position="306"/>
        <end position="325"/>
    </location>
</feature>
<protein>
    <submittedName>
        <fullName evidence="3">Peptidoglycan/LPS O-acetylase OafA/YrhL, contains acyltransferase and SGNH-hydrolase domains</fullName>
    </submittedName>
</protein>
<proteinExistence type="predicted"/>
<keyword evidence="3" id="KW-0378">Hydrolase</keyword>
<dbReference type="RefSeq" id="WP_091914632.1">
    <property type="nucleotide sequence ID" value="NZ_FOIQ01000001.1"/>
</dbReference>
<keyword evidence="4" id="KW-1185">Reference proteome</keyword>
<feature type="transmembrane region" description="Helical" evidence="1">
    <location>
        <begin position="52"/>
        <end position="75"/>
    </location>
</feature>
<feature type="transmembrane region" description="Helical" evidence="1">
    <location>
        <begin position="280"/>
        <end position="300"/>
    </location>
</feature>
<feature type="transmembrane region" description="Helical" evidence="1">
    <location>
        <begin position="28"/>
        <end position="46"/>
    </location>
</feature>
<dbReference type="GO" id="GO:0016787">
    <property type="term" value="F:hydrolase activity"/>
    <property type="evidence" value="ECO:0007669"/>
    <property type="project" value="UniProtKB-KW"/>
</dbReference>
<keyword evidence="1" id="KW-0472">Membrane</keyword>
<feature type="transmembrane region" description="Helical" evidence="1">
    <location>
        <begin position="214"/>
        <end position="231"/>
    </location>
</feature>
<accession>A0A1I0MFE2</accession>
<dbReference type="EMBL" id="FOIQ01000001">
    <property type="protein sequence ID" value="SEV87137.1"/>
    <property type="molecule type" value="Genomic_DNA"/>
</dbReference>
<organism evidence="3 4">
    <name type="scientific">Prevotella aff. ruminicola Tc2-24</name>
    <dbReference type="NCBI Taxonomy" id="81582"/>
    <lineage>
        <taxon>Bacteria</taxon>
        <taxon>Pseudomonadati</taxon>
        <taxon>Bacteroidota</taxon>
        <taxon>Bacteroidia</taxon>
        <taxon>Bacteroidales</taxon>
        <taxon>Prevotellaceae</taxon>
        <taxon>Prevotella</taxon>
    </lineage>
</organism>
<dbReference type="PANTHER" id="PTHR23028">
    <property type="entry name" value="ACETYLTRANSFERASE"/>
    <property type="match status" value="1"/>
</dbReference>
<dbReference type="GO" id="GO:0000271">
    <property type="term" value="P:polysaccharide biosynthetic process"/>
    <property type="evidence" value="ECO:0007669"/>
    <property type="project" value="TreeGrafter"/>
</dbReference>
<dbReference type="Proteomes" id="UP000199373">
    <property type="component" value="Unassembled WGS sequence"/>
</dbReference>
<dbReference type="PANTHER" id="PTHR23028:SF53">
    <property type="entry name" value="ACYL_TRANSF_3 DOMAIN-CONTAINING PROTEIN"/>
    <property type="match status" value="1"/>
</dbReference>
<dbReference type="Pfam" id="PF01757">
    <property type="entry name" value="Acyl_transf_3"/>
    <property type="match status" value="1"/>
</dbReference>
<evidence type="ECO:0000256" key="1">
    <source>
        <dbReference type="SAM" id="Phobius"/>
    </source>
</evidence>
<keyword evidence="1" id="KW-0812">Transmembrane</keyword>
<evidence type="ECO:0000259" key="2">
    <source>
        <dbReference type="Pfam" id="PF01757"/>
    </source>
</evidence>
<feature type="transmembrane region" description="Helical" evidence="1">
    <location>
        <begin position="188"/>
        <end position="207"/>
    </location>
</feature>
<gene>
    <name evidence="3" type="ORF">SAMN04487850_0623</name>
</gene>
<dbReference type="InterPro" id="IPR002656">
    <property type="entry name" value="Acyl_transf_3_dom"/>
</dbReference>
<dbReference type="GO" id="GO:0016020">
    <property type="term" value="C:membrane"/>
    <property type="evidence" value="ECO:0007669"/>
    <property type="project" value="TreeGrafter"/>
</dbReference>
<sequence>MIASIFGLLRKHVVMNDYHDISRYRSELMGWAIVWVMMLHFTFIQLKPLGFVAQYGIIGVDIFLFVSGYGLFFALEKSTSLRSYYKRRWLRIFPAYYIIGAFYSFFVFNDGIIDYLFRYTTLGFWTDSLYCDWYIPSLVLLYLLSPCLKVLFDKKGWAVILSLTVIAIYLVAYLLVDRELIYEKEPHFFLLYRIPAFLFGMTCAYWLKTKAPIRYFYIIMFIGIPFFLVLFPRHHDIYNYKYLSLAFLLPVFVYGLILLCRITKPLNGIMARVGNASLEIFLIQGIFFYAIVHHLVAIPAPWHDAITLGLMLLCTLLGIISHHLIDKCLPKR</sequence>
<dbReference type="GO" id="GO:0016747">
    <property type="term" value="F:acyltransferase activity, transferring groups other than amino-acyl groups"/>
    <property type="evidence" value="ECO:0007669"/>
    <property type="project" value="InterPro"/>
</dbReference>
<name>A0A1I0MFE2_9BACT</name>
<evidence type="ECO:0000313" key="4">
    <source>
        <dbReference type="Proteomes" id="UP000199373"/>
    </source>
</evidence>
<feature type="transmembrane region" description="Helical" evidence="1">
    <location>
        <begin position="237"/>
        <end position="259"/>
    </location>
</feature>
<dbReference type="InterPro" id="IPR050879">
    <property type="entry name" value="Acyltransferase_3"/>
</dbReference>
<reference evidence="3 4" key="1">
    <citation type="submission" date="2016-10" db="EMBL/GenBank/DDBJ databases">
        <authorList>
            <person name="de Groot N.N."/>
        </authorList>
    </citation>
    <scope>NUCLEOTIDE SEQUENCE [LARGE SCALE GENOMIC DNA]</scope>
    <source>
        <strain evidence="3 4">TC2-24</strain>
    </source>
</reference>
<feature type="transmembrane region" description="Helical" evidence="1">
    <location>
        <begin position="157"/>
        <end position="176"/>
    </location>
</feature>
<feature type="transmembrane region" description="Helical" evidence="1">
    <location>
        <begin position="95"/>
        <end position="113"/>
    </location>
</feature>